<dbReference type="Proteomes" id="UP001179361">
    <property type="component" value="Unassembled WGS sequence"/>
</dbReference>
<dbReference type="Pfam" id="PF13455">
    <property type="entry name" value="MUG113"/>
    <property type="match status" value="1"/>
</dbReference>
<gene>
    <name evidence="2" type="ORF">LQ564_00155</name>
</gene>
<comment type="caution">
    <text evidence="2">The sequence shown here is derived from an EMBL/GenBank/DDBJ whole genome shotgun (WGS) entry which is preliminary data.</text>
</comment>
<dbReference type="InterPro" id="IPR018306">
    <property type="entry name" value="Phage_T5_Orf172_DNA-bd"/>
</dbReference>
<protein>
    <submittedName>
        <fullName evidence="2">GIY-YIG nuclease family protein</fullName>
    </submittedName>
</protein>
<dbReference type="EMBL" id="JAJNOC010000001">
    <property type="protein sequence ID" value="MCD2514721.1"/>
    <property type="molecule type" value="Genomic_DNA"/>
</dbReference>
<evidence type="ECO:0000259" key="1">
    <source>
        <dbReference type="SMART" id="SM00974"/>
    </source>
</evidence>
<reference evidence="2" key="1">
    <citation type="submission" date="2021-11" db="EMBL/GenBank/DDBJ databases">
        <title>The complete genome of Massilia sp sp. G4R7.</title>
        <authorList>
            <person name="Liu L."/>
            <person name="Yue J."/>
            <person name="Yuan J."/>
            <person name="Yang F."/>
            <person name="Li L."/>
        </authorList>
    </citation>
    <scope>NUCLEOTIDE SEQUENCE</scope>
    <source>
        <strain evidence="2">G4R7</strain>
    </source>
</reference>
<evidence type="ECO:0000313" key="3">
    <source>
        <dbReference type="Proteomes" id="UP001179361"/>
    </source>
</evidence>
<accession>A0ABS8PYY1</accession>
<name>A0ABS8PYY1_9BURK</name>
<sequence>MPGLVKIGKTTQEEVDQRMKQLYSTGVPVPFECVFACRVPDASVVEKALHHAFGQVRINPTREFFRIEPDRIVSILKLLHVEEITDELEKSIEADATQADLQAGEELKRSRRPRMDFVELGIPLGSVLVYLEGDHEVTVCGPKTVMFQEAQCSLTMATRKVKGLPEGYALQPAPYWTFNGRTLKEIYDSIYVVGDEE</sequence>
<evidence type="ECO:0000313" key="2">
    <source>
        <dbReference type="EMBL" id="MCD2514721.1"/>
    </source>
</evidence>
<organism evidence="2 3">
    <name type="scientific">Massilia phyllostachyos</name>
    <dbReference type="NCBI Taxonomy" id="2898585"/>
    <lineage>
        <taxon>Bacteria</taxon>
        <taxon>Pseudomonadati</taxon>
        <taxon>Pseudomonadota</taxon>
        <taxon>Betaproteobacteria</taxon>
        <taxon>Burkholderiales</taxon>
        <taxon>Oxalobacteraceae</taxon>
        <taxon>Telluria group</taxon>
        <taxon>Massilia</taxon>
    </lineage>
</organism>
<keyword evidence="3" id="KW-1185">Reference proteome</keyword>
<feature type="domain" description="Bacteriophage T5 Orf172 DNA-binding" evidence="1">
    <location>
        <begin position="1"/>
        <end position="79"/>
    </location>
</feature>
<proteinExistence type="predicted"/>
<dbReference type="SMART" id="SM00974">
    <property type="entry name" value="T5orf172"/>
    <property type="match status" value="1"/>
</dbReference>